<reference evidence="3" key="1">
    <citation type="journal article" date="2022" name="IScience">
        <title>Evolution of zygomycete secretomes and the origins of terrestrial fungal ecologies.</title>
        <authorList>
            <person name="Chang Y."/>
            <person name="Wang Y."/>
            <person name="Mondo S."/>
            <person name="Ahrendt S."/>
            <person name="Andreopoulos W."/>
            <person name="Barry K."/>
            <person name="Beard J."/>
            <person name="Benny G.L."/>
            <person name="Blankenship S."/>
            <person name="Bonito G."/>
            <person name="Cuomo C."/>
            <person name="Desiro A."/>
            <person name="Gervers K.A."/>
            <person name="Hundley H."/>
            <person name="Kuo A."/>
            <person name="LaButti K."/>
            <person name="Lang B.F."/>
            <person name="Lipzen A."/>
            <person name="O'Donnell K."/>
            <person name="Pangilinan J."/>
            <person name="Reynolds N."/>
            <person name="Sandor L."/>
            <person name="Smith M.E."/>
            <person name="Tsang A."/>
            <person name="Grigoriev I.V."/>
            <person name="Stajich J.E."/>
            <person name="Spatafora J.W."/>
        </authorList>
    </citation>
    <scope>NUCLEOTIDE SEQUENCE</scope>
    <source>
        <strain evidence="3">RSA 2281</strain>
    </source>
</reference>
<feature type="region of interest" description="Disordered" evidence="1">
    <location>
        <begin position="1"/>
        <end position="209"/>
    </location>
</feature>
<feature type="compositionally biased region" description="Low complexity" evidence="1">
    <location>
        <begin position="163"/>
        <end position="181"/>
    </location>
</feature>
<proteinExistence type="predicted"/>
<name>A0AAD5PDS7_9FUNG</name>
<feature type="compositionally biased region" description="Basic and acidic residues" evidence="1">
    <location>
        <begin position="87"/>
        <end position="96"/>
    </location>
</feature>
<feature type="transmembrane region" description="Helical" evidence="2">
    <location>
        <begin position="244"/>
        <end position="261"/>
    </location>
</feature>
<organism evidence="3 4">
    <name type="scientific">Phascolomyces articulosus</name>
    <dbReference type="NCBI Taxonomy" id="60185"/>
    <lineage>
        <taxon>Eukaryota</taxon>
        <taxon>Fungi</taxon>
        <taxon>Fungi incertae sedis</taxon>
        <taxon>Mucoromycota</taxon>
        <taxon>Mucoromycotina</taxon>
        <taxon>Mucoromycetes</taxon>
        <taxon>Mucorales</taxon>
        <taxon>Lichtheimiaceae</taxon>
        <taxon>Phascolomyces</taxon>
    </lineage>
</organism>
<evidence type="ECO:0000313" key="4">
    <source>
        <dbReference type="Proteomes" id="UP001209540"/>
    </source>
</evidence>
<keyword evidence="2" id="KW-0472">Membrane</keyword>
<feature type="compositionally biased region" description="Basic and acidic residues" evidence="1">
    <location>
        <begin position="10"/>
        <end position="19"/>
    </location>
</feature>
<evidence type="ECO:0000256" key="2">
    <source>
        <dbReference type="SAM" id="Phobius"/>
    </source>
</evidence>
<dbReference type="AlphaFoldDB" id="A0AAD5PDS7"/>
<comment type="caution">
    <text evidence="3">The sequence shown here is derived from an EMBL/GenBank/DDBJ whole genome shotgun (WGS) entry which is preliminary data.</text>
</comment>
<reference evidence="3" key="2">
    <citation type="submission" date="2023-02" db="EMBL/GenBank/DDBJ databases">
        <authorList>
            <consortium name="DOE Joint Genome Institute"/>
            <person name="Mondo S.J."/>
            <person name="Chang Y."/>
            <person name="Wang Y."/>
            <person name="Ahrendt S."/>
            <person name="Andreopoulos W."/>
            <person name="Barry K."/>
            <person name="Beard J."/>
            <person name="Benny G.L."/>
            <person name="Blankenship S."/>
            <person name="Bonito G."/>
            <person name="Cuomo C."/>
            <person name="Desiro A."/>
            <person name="Gervers K.A."/>
            <person name="Hundley H."/>
            <person name="Kuo A."/>
            <person name="LaButti K."/>
            <person name="Lang B.F."/>
            <person name="Lipzen A."/>
            <person name="O'Donnell K."/>
            <person name="Pangilinan J."/>
            <person name="Reynolds N."/>
            <person name="Sandor L."/>
            <person name="Smith M.W."/>
            <person name="Tsang A."/>
            <person name="Grigoriev I.V."/>
            <person name="Stajich J.E."/>
            <person name="Spatafora J.W."/>
        </authorList>
    </citation>
    <scope>NUCLEOTIDE SEQUENCE</scope>
    <source>
        <strain evidence="3">RSA 2281</strain>
    </source>
</reference>
<dbReference type="Proteomes" id="UP001209540">
    <property type="component" value="Unassembled WGS sequence"/>
</dbReference>
<evidence type="ECO:0000313" key="3">
    <source>
        <dbReference type="EMBL" id="KAI9261683.1"/>
    </source>
</evidence>
<keyword evidence="2" id="KW-0812">Transmembrane</keyword>
<accession>A0AAD5PDS7</accession>
<feature type="compositionally biased region" description="Polar residues" evidence="1">
    <location>
        <begin position="44"/>
        <end position="53"/>
    </location>
</feature>
<gene>
    <name evidence="3" type="ORF">BDA99DRAFT_560542</name>
</gene>
<feature type="compositionally biased region" description="Pro residues" evidence="1">
    <location>
        <begin position="121"/>
        <end position="160"/>
    </location>
</feature>
<keyword evidence="4" id="KW-1185">Reference proteome</keyword>
<sequence length="266" mass="28402">MDPSSPSFHGNERKPHQQEQQHNPTVREPPSLMGGELQKRQQQRPDYSQQRPEQQPMEDSPLAVSGNEGLDKAGPSQQQQQQPVNKKGVDDQRLIDPEQWMKGFEEPTALTDKETIEGQAAPPPPPPPPPGSAPPPGANPPPPAHPPSNPPPGPPLPPGGKVPATTTTTNDPSKPTNNPPTLDKGMPALPPNNRASKPPAPPPSDTNAAATAYTSLPPGSDLGKIGELGQIGIFSGSSHIQSNQLLFILCIGFLMIKWMLFNNTSR</sequence>
<evidence type="ECO:0000256" key="1">
    <source>
        <dbReference type="SAM" id="MobiDB-lite"/>
    </source>
</evidence>
<keyword evidence="2" id="KW-1133">Transmembrane helix</keyword>
<dbReference type="EMBL" id="JAIXMP010000015">
    <property type="protein sequence ID" value="KAI9261683.1"/>
    <property type="molecule type" value="Genomic_DNA"/>
</dbReference>
<protein>
    <submittedName>
        <fullName evidence="3">Uncharacterized protein</fullName>
    </submittedName>
</protein>